<dbReference type="SUPFAM" id="SSF161098">
    <property type="entry name" value="MetI-like"/>
    <property type="match status" value="1"/>
</dbReference>
<protein>
    <submittedName>
        <fullName evidence="8">Sugar ABC transporter permease</fullName>
    </submittedName>
</protein>
<dbReference type="InterPro" id="IPR000515">
    <property type="entry name" value="MetI-like"/>
</dbReference>
<dbReference type="Gene3D" id="1.10.3720.10">
    <property type="entry name" value="MetI-like"/>
    <property type="match status" value="1"/>
</dbReference>
<keyword evidence="5 6" id="KW-0472">Membrane</keyword>
<dbReference type="RefSeq" id="WP_268042165.1">
    <property type="nucleotide sequence ID" value="NZ_CP104064.1"/>
</dbReference>
<proteinExistence type="inferred from homology"/>
<evidence type="ECO:0000259" key="7">
    <source>
        <dbReference type="PROSITE" id="PS50928"/>
    </source>
</evidence>
<comment type="subcellular location">
    <subcellularLocation>
        <location evidence="6">Cell membrane</location>
        <topology evidence="6">Multi-pass membrane protein</topology>
    </subcellularLocation>
    <subcellularLocation>
        <location evidence="1">Membrane</location>
        <topology evidence="1">Multi-pass membrane protein</topology>
    </subcellularLocation>
</comment>
<dbReference type="Proteomes" id="UP001164803">
    <property type="component" value="Chromosome"/>
</dbReference>
<feature type="transmembrane region" description="Helical" evidence="6">
    <location>
        <begin position="282"/>
        <end position="306"/>
    </location>
</feature>
<evidence type="ECO:0000313" key="9">
    <source>
        <dbReference type="Proteomes" id="UP001164803"/>
    </source>
</evidence>
<sequence>MNLEREAYQQRGVQGLLKWNSRSSLYSSDMTVAWTMMLPALLFSILMIGFPILYTLYVSFFQWHIGAGSSVFVGLHNYEQMLGSSTFWKSTRITMEIFILSMLFEVVLGIYCGIVFGRDGRGMGMLRGLLFIPSIVPPVAVGMIWVQLFDPSLGFVDYFLSLFGVKSVLWLSNPHVVVLSLAIVDIWEWTPFIAIIVAGGMQSMSEEPFESALIDGATPWQTLRYITLPLLRPIIFVAVMLRAVDLLRIFDSIYIMTQGGPNNSSLSLNVYSYLEAFQYSNLGYASALMLGLLVLVFAVMALLNAVKGRYAQ</sequence>
<evidence type="ECO:0000256" key="1">
    <source>
        <dbReference type="ARBA" id="ARBA00004141"/>
    </source>
</evidence>
<evidence type="ECO:0000256" key="5">
    <source>
        <dbReference type="ARBA" id="ARBA00023136"/>
    </source>
</evidence>
<organism evidence="8 9">
    <name type="scientific">Alicyclobacillus dauci</name>
    <dbReference type="NCBI Taxonomy" id="1475485"/>
    <lineage>
        <taxon>Bacteria</taxon>
        <taxon>Bacillati</taxon>
        <taxon>Bacillota</taxon>
        <taxon>Bacilli</taxon>
        <taxon>Bacillales</taxon>
        <taxon>Alicyclobacillaceae</taxon>
        <taxon>Alicyclobacillus</taxon>
    </lineage>
</organism>
<gene>
    <name evidence="8" type="ORF">NZD86_12780</name>
</gene>
<keyword evidence="9" id="KW-1185">Reference proteome</keyword>
<feature type="transmembrane region" description="Helical" evidence="6">
    <location>
        <begin position="98"/>
        <end position="116"/>
    </location>
</feature>
<dbReference type="PANTHER" id="PTHR43759">
    <property type="entry name" value="TREHALOSE TRANSPORT SYSTEM PERMEASE PROTEIN SUGA"/>
    <property type="match status" value="1"/>
</dbReference>
<evidence type="ECO:0000313" key="8">
    <source>
        <dbReference type="EMBL" id="WAH35188.1"/>
    </source>
</evidence>
<evidence type="ECO:0000256" key="6">
    <source>
        <dbReference type="RuleBase" id="RU363032"/>
    </source>
</evidence>
<feature type="transmembrane region" description="Helical" evidence="6">
    <location>
        <begin position="222"/>
        <end position="244"/>
    </location>
</feature>
<dbReference type="PROSITE" id="PS50928">
    <property type="entry name" value="ABC_TM1"/>
    <property type="match status" value="1"/>
</dbReference>
<reference evidence="8" key="1">
    <citation type="submission" date="2022-08" db="EMBL/GenBank/DDBJ databases">
        <title>Alicyclobacillus dauci DSM2870, complete genome.</title>
        <authorList>
            <person name="Wang Q."/>
            <person name="Cai R."/>
            <person name="Wang Z."/>
        </authorList>
    </citation>
    <scope>NUCLEOTIDE SEQUENCE</scope>
    <source>
        <strain evidence="8">DSM 28700</strain>
    </source>
</reference>
<evidence type="ECO:0000256" key="4">
    <source>
        <dbReference type="ARBA" id="ARBA00022989"/>
    </source>
</evidence>
<dbReference type="InterPro" id="IPR035906">
    <property type="entry name" value="MetI-like_sf"/>
</dbReference>
<dbReference type="Pfam" id="PF00528">
    <property type="entry name" value="BPD_transp_1"/>
    <property type="match status" value="1"/>
</dbReference>
<keyword evidence="3 6" id="KW-0812">Transmembrane</keyword>
<name>A0ABY6YY29_9BACL</name>
<evidence type="ECO:0000256" key="2">
    <source>
        <dbReference type="ARBA" id="ARBA00022448"/>
    </source>
</evidence>
<keyword evidence="4 6" id="KW-1133">Transmembrane helix</keyword>
<evidence type="ECO:0000256" key="3">
    <source>
        <dbReference type="ARBA" id="ARBA00022692"/>
    </source>
</evidence>
<accession>A0ABY6YY29</accession>
<feature type="transmembrane region" description="Helical" evidence="6">
    <location>
        <begin position="177"/>
        <end position="201"/>
    </location>
</feature>
<dbReference type="InterPro" id="IPR052730">
    <property type="entry name" value="Sugar_ABC_transporter"/>
</dbReference>
<feature type="transmembrane region" description="Helical" evidence="6">
    <location>
        <begin position="128"/>
        <end position="146"/>
    </location>
</feature>
<feature type="domain" description="ABC transmembrane type-1" evidence="7">
    <location>
        <begin position="91"/>
        <end position="303"/>
    </location>
</feature>
<dbReference type="EMBL" id="CP104064">
    <property type="protein sequence ID" value="WAH35188.1"/>
    <property type="molecule type" value="Genomic_DNA"/>
</dbReference>
<comment type="similarity">
    <text evidence="6">Belongs to the binding-protein-dependent transport system permease family.</text>
</comment>
<dbReference type="PANTHER" id="PTHR43759:SF1">
    <property type="entry name" value="GLUCOSE IMPORT SYSTEM PERMEASE PROTEIN GLCT"/>
    <property type="match status" value="1"/>
</dbReference>
<feature type="transmembrane region" description="Helical" evidence="6">
    <location>
        <begin position="32"/>
        <end position="54"/>
    </location>
</feature>
<keyword evidence="2 6" id="KW-0813">Transport</keyword>
<dbReference type="CDD" id="cd06261">
    <property type="entry name" value="TM_PBP2"/>
    <property type="match status" value="1"/>
</dbReference>